<proteinExistence type="predicted"/>
<dbReference type="Proteomes" id="UP001186944">
    <property type="component" value="Unassembled WGS sequence"/>
</dbReference>
<comment type="caution">
    <text evidence="2">Lacks conserved residue(s) required for the propagation of feature annotation.</text>
</comment>
<reference evidence="4" key="1">
    <citation type="submission" date="2019-08" db="EMBL/GenBank/DDBJ databases">
        <title>The improved chromosome-level genome for the pearl oyster Pinctada fucata martensii using PacBio sequencing and Hi-C.</title>
        <authorList>
            <person name="Zheng Z."/>
        </authorList>
    </citation>
    <scope>NUCLEOTIDE SEQUENCE</scope>
    <source>
        <strain evidence="4">ZZ-2019</strain>
        <tissue evidence="4">Adductor muscle</tissue>
    </source>
</reference>
<dbReference type="AlphaFoldDB" id="A0AA88Y415"/>
<dbReference type="Gene3D" id="2.60.120.290">
    <property type="entry name" value="Spermadhesin, CUB domain"/>
    <property type="match status" value="2"/>
</dbReference>
<dbReference type="PROSITE" id="PS01180">
    <property type="entry name" value="CUB"/>
    <property type="match status" value="2"/>
</dbReference>
<dbReference type="SUPFAM" id="SSF49854">
    <property type="entry name" value="Spermadhesin, CUB domain"/>
    <property type="match status" value="2"/>
</dbReference>
<gene>
    <name evidence="4" type="ORF">FSP39_015488</name>
</gene>
<evidence type="ECO:0000313" key="4">
    <source>
        <dbReference type="EMBL" id="KAK3098030.1"/>
    </source>
</evidence>
<evidence type="ECO:0000259" key="3">
    <source>
        <dbReference type="PROSITE" id="PS01180"/>
    </source>
</evidence>
<dbReference type="Pfam" id="PF00431">
    <property type="entry name" value="CUB"/>
    <property type="match status" value="2"/>
</dbReference>
<feature type="domain" description="CUB" evidence="3">
    <location>
        <begin position="1"/>
        <end position="105"/>
    </location>
</feature>
<dbReference type="CDD" id="cd00041">
    <property type="entry name" value="CUB"/>
    <property type="match status" value="1"/>
</dbReference>
<dbReference type="PANTHER" id="PTHR47537:SF2">
    <property type="entry name" value="CUBILIN"/>
    <property type="match status" value="1"/>
</dbReference>
<keyword evidence="5" id="KW-1185">Reference proteome</keyword>
<organism evidence="4 5">
    <name type="scientific">Pinctada imbricata</name>
    <name type="common">Atlantic pearl-oyster</name>
    <name type="synonym">Pinctada martensii</name>
    <dbReference type="NCBI Taxonomy" id="66713"/>
    <lineage>
        <taxon>Eukaryota</taxon>
        <taxon>Metazoa</taxon>
        <taxon>Spiralia</taxon>
        <taxon>Lophotrochozoa</taxon>
        <taxon>Mollusca</taxon>
        <taxon>Bivalvia</taxon>
        <taxon>Autobranchia</taxon>
        <taxon>Pteriomorphia</taxon>
        <taxon>Pterioida</taxon>
        <taxon>Pterioidea</taxon>
        <taxon>Pteriidae</taxon>
        <taxon>Pinctada</taxon>
    </lineage>
</organism>
<dbReference type="GO" id="GO:0005886">
    <property type="term" value="C:plasma membrane"/>
    <property type="evidence" value="ECO:0007669"/>
    <property type="project" value="TreeGrafter"/>
</dbReference>
<keyword evidence="1" id="KW-1015">Disulfide bond</keyword>
<dbReference type="InterPro" id="IPR035914">
    <property type="entry name" value="Sperma_CUB_dom_sf"/>
</dbReference>
<dbReference type="InterPro" id="IPR000859">
    <property type="entry name" value="CUB_dom"/>
</dbReference>
<dbReference type="PANTHER" id="PTHR47537">
    <property type="entry name" value="CUBILIN"/>
    <property type="match status" value="1"/>
</dbReference>
<feature type="domain" description="CUB" evidence="3">
    <location>
        <begin position="108"/>
        <end position="227"/>
    </location>
</feature>
<evidence type="ECO:0000256" key="1">
    <source>
        <dbReference type="ARBA" id="ARBA00023157"/>
    </source>
</evidence>
<dbReference type="InterPro" id="IPR053207">
    <property type="entry name" value="Non-NMDA_GluR_Accessory"/>
</dbReference>
<dbReference type="SMART" id="SM00042">
    <property type="entry name" value="CUB"/>
    <property type="match status" value="1"/>
</dbReference>
<protein>
    <recommendedName>
        <fullName evidence="3">CUB domain-containing protein</fullName>
    </recommendedName>
</protein>
<evidence type="ECO:0000256" key="2">
    <source>
        <dbReference type="PROSITE-ProRule" id="PRU00059"/>
    </source>
</evidence>
<accession>A0AA88Y415</accession>
<evidence type="ECO:0000313" key="5">
    <source>
        <dbReference type="Proteomes" id="UP001186944"/>
    </source>
</evidence>
<sequence length="232" mass="26935">MYPTRSTCTYEFNGLPRDRIQIRFTHFMLSYSGGRCEEAYDCTGQDSVWIYVDKTNRNANAKAFCGCKLPPQYMSDSPWMKVRFIAQSLQQDPTVTGFSFQYSFRTACYFKFFQSYANKGMFTSPNYPGIYPSTKCIYEFKGHIQHRLNVTLSNFDVGYGSCEDEVEKSDYVAYSNFRDAADKGSKRLCGKMRSTHTLISDGAYFRIEFVTNEVYQGRGFKGRYEFFRGKEN</sequence>
<dbReference type="EMBL" id="VSWD01000007">
    <property type="protein sequence ID" value="KAK3098030.1"/>
    <property type="molecule type" value="Genomic_DNA"/>
</dbReference>
<name>A0AA88Y415_PINIB</name>
<comment type="caution">
    <text evidence="4">The sequence shown here is derived from an EMBL/GenBank/DDBJ whole genome shotgun (WGS) entry which is preliminary data.</text>
</comment>